<evidence type="ECO:0000259" key="1">
    <source>
        <dbReference type="Pfam" id="PF13614"/>
    </source>
</evidence>
<dbReference type="AlphaFoldDB" id="A0A0H3ABD9"/>
<dbReference type="KEGG" id="dvl:Dvul_2956"/>
<dbReference type="InterPro" id="IPR027417">
    <property type="entry name" value="P-loop_NTPase"/>
</dbReference>
<accession>A0A0H3ABD9</accession>
<evidence type="ECO:0000313" key="3">
    <source>
        <dbReference type="Proteomes" id="UP000009173"/>
    </source>
</evidence>
<dbReference type="SMR" id="A0A0H3ABD9"/>
<dbReference type="HOGENOM" id="CLU_037612_1_4_7"/>
<gene>
    <name evidence="2" type="ordered locus">Dvul_2956</name>
</gene>
<organism evidence="2 3">
    <name type="scientific">Nitratidesulfovibrio vulgaris (strain DP4)</name>
    <name type="common">Desulfovibrio vulgaris</name>
    <dbReference type="NCBI Taxonomy" id="391774"/>
    <lineage>
        <taxon>Bacteria</taxon>
        <taxon>Pseudomonadati</taxon>
        <taxon>Thermodesulfobacteriota</taxon>
        <taxon>Desulfovibrionia</taxon>
        <taxon>Desulfovibrionales</taxon>
        <taxon>Desulfovibrionaceae</taxon>
        <taxon>Nitratidesulfovibrio</taxon>
    </lineage>
</organism>
<proteinExistence type="predicted"/>
<dbReference type="InterPro" id="IPR025669">
    <property type="entry name" value="AAA_dom"/>
</dbReference>
<name>A0A0H3ABD9_NITV4</name>
<dbReference type="RefSeq" id="WP_011176580.1">
    <property type="nucleotide sequence ID" value="NC_008741.1"/>
</dbReference>
<dbReference type="CDD" id="cd02042">
    <property type="entry name" value="ParAB_family"/>
    <property type="match status" value="1"/>
</dbReference>
<dbReference type="Proteomes" id="UP000009173">
    <property type="component" value="Plasmid pDVUL01"/>
</dbReference>
<evidence type="ECO:0000313" key="2">
    <source>
        <dbReference type="EMBL" id="ABM29967.1"/>
    </source>
</evidence>
<geneLocation type="plasmid" evidence="2 3">
    <name>pDVUL01</name>
</geneLocation>
<dbReference type="PANTHER" id="PTHR13696">
    <property type="entry name" value="P-LOOP CONTAINING NUCLEOSIDE TRIPHOSPHATE HYDROLASE"/>
    <property type="match status" value="1"/>
</dbReference>
<sequence length="272" mass="30168">MGAIIAIVNNKGGVGKTTITTNLAHALANLQQEVLVIDADSQCNTSSFFFHGDVERVPAPNLYELLEDDAADVRDCIHAAPEYSRIAVLPTHPDLAGLEPVIIQRPDTGIRLMRDKLRDYAKTKYDFTLIDCPPNLGTFVMMAMVAADFVLVPLESGSKYSIDGIARTVGLIDDIRSEGQNKDLTLLRFLLNKARPRTIVARETHERLRERFPGRVFETVLSASTDLQQSEYLSETVIRSKPNSQLARLFRQLANEVVSLKEITTMQDAPSA</sequence>
<dbReference type="Gene3D" id="3.40.50.300">
    <property type="entry name" value="P-loop containing nucleotide triphosphate hydrolases"/>
    <property type="match status" value="1"/>
</dbReference>
<keyword evidence="2" id="KW-0614">Plasmid</keyword>
<dbReference type="EMBL" id="CP000528">
    <property type="protein sequence ID" value="ABM29967.1"/>
    <property type="molecule type" value="Genomic_DNA"/>
</dbReference>
<dbReference type="InterPro" id="IPR050678">
    <property type="entry name" value="DNA_Partitioning_ATPase"/>
</dbReference>
<dbReference type="Pfam" id="PF13614">
    <property type="entry name" value="AAA_31"/>
    <property type="match status" value="1"/>
</dbReference>
<protein>
    <submittedName>
        <fullName evidence="2">Cobyrinic acid a,c-diamide synthase</fullName>
    </submittedName>
</protein>
<dbReference type="PANTHER" id="PTHR13696:SF52">
    <property type="entry name" value="PARA FAMILY PROTEIN CT_582"/>
    <property type="match status" value="1"/>
</dbReference>
<reference evidence="3" key="1">
    <citation type="journal article" date="2009" name="Environ. Microbiol.">
        <title>Contribution of mobile genetic elements to Desulfovibrio vulgaris genome plasticity.</title>
        <authorList>
            <person name="Walker C.B."/>
            <person name="Stolyar S."/>
            <person name="Chivian D."/>
            <person name="Pinel N."/>
            <person name="Gabster J.A."/>
            <person name="Dehal P.S."/>
            <person name="He Z."/>
            <person name="Yang Z.K."/>
            <person name="Yen H.C."/>
            <person name="Zhou J."/>
            <person name="Wall J.D."/>
            <person name="Hazen T.C."/>
            <person name="Arkin A.P."/>
            <person name="Stahl D.A."/>
        </authorList>
    </citation>
    <scope>NUCLEOTIDE SEQUENCE [LARGE SCALE GENOMIC DNA]</scope>
    <source>
        <strain evidence="3">DP4</strain>
        <plasmid evidence="3">Plasmid pDVUL01</plasmid>
    </source>
</reference>
<feature type="domain" description="AAA" evidence="1">
    <location>
        <begin position="3"/>
        <end position="185"/>
    </location>
</feature>
<dbReference type="SUPFAM" id="SSF52540">
    <property type="entry name" value="P-loop containing nucleoside triphosphate hydrolases"/>
    <property type="match status" value="1"/>
</dbReference>